<dbReference type="InterPro" id="IPR058489">
    <property type="entry name" value="DUF8176"/>
</dbReference>
<keyword evidence="2" id="KW-1133">Transmembrane helix</keyword>
<evidence type="ECO:0000313" key="5">
    <source>
        <dbReference type="Proteomes" id="UP000516173"/>
    </source>
</evidence>
<keyword evidence="2" id="KW-0472">Membrane</keyword>
<evidence type="ECO:0000313" key="4">
    <source>
        <dbReference type="EMBL" id="BCK55186.1"/>
    </source>
</evidence>
<reference evidence="4 5" key="1">
    <citation type="submission" date="2020-08" db="EMBL/GenBank/DDBJ databases">
        <title>Genome Sequencing of Nocardia wallacei strain FMUON74 and assembly.</title>
        <authorList>
            <person name="Toyokawa M."/>
            <person name="Uesaka K."/>
        </authorList>
    </citation>
    <scope>NUCLEOTIDE SEQUENCE [LARGE SCALE GENOMIC DNA]</scope>
    <source>
        <strain evidence="4 5">FMUON74</strain>
    </source>
</reference>
<keyword evidence="2" id="KW-0812">Transmembrane</keyword>
<dbReference type="Proteomes" id="UP000516173">
    <property type="component" value="Chromosome"/>
</dbReference>
<evidence type="ECO:0000259" key="3">
    <source>
        <dbReference type="Pfam" id="PF26527"/>
    </source>
</evidence>
<gene>
    <name evidence="4" type="ORF">NWFMUON74_29580</name>
</gene>
<protein>
    <recommendedName>
        <fullName evidence="3">DUF8176 domain-containing protein</fullName>
    </recommendedName>
</protein>
<dbReference type="Pfam" id="PF26527">
    <property type="entry name" value="DUF8176"/>
    <property type="match status" value="1"/>
</dbReference>
<dbReference type="AlphaFoldDB" id="A0A7G1KKT1"/>
<feature type="domain" description="DUF8176" evidence="3">
    <location>
        <begin position="206"/>
        <end position="324"/>
    </location>
</feature>
<feature type="transmembrane region" description="Helical" evidence="2">
    <location>
        <begin position="153"/>
        <end position="175"/>
    </location>
</feature>
<feature type="region of interest" description="Disordered" evidence="1">
    <location>
        <begin position="62"/>
        <end position="94"/>
    </location>
</feature>
<dbReference type="RefSeq" id="WP_187688341.1">
    <property type="nucleotide sequence ID" value="NZ_AP023396.1"/>
</dbReference>
<sequence length="326" mass="34472">MLKSYKDLARWYPALDPPAAAARPPVRERPSFTDESAGGGAARYPHYIRETEPEPFAIAFGDEPATSPSEFTGGWTDWVGDHAPGPDDDYPERPGAVVRFPWDDEADDAAADEPRRAPADAEPLGRIGRDGPGAAASPYRPGTLRARPSPWRVAIVLTVAVLLLAVAGACALYLLHFRGGATHSNGPAAPAVRLTSVTADGAATGFCPTERAAQVIRGAEPGGTASGPDAIMWFQHSYYVERSAERAREVVAPGAAISPASVIQRGIDSVPAGTLHCVRVLTVAEDRYTVEVTERRPGRVPKTYDKQTVTTAVIGGRTLITSIAAG</sequence>
<name>A0A7G1KKT1_9NOCA</name>
<evidence type="ECO:0000256" key="1">
    <source>
        <dbReference type="SAM" id="MobiDB-lite"/>
    </source>
</evidence>
<feature type="region of interest" description="Disordered" evidence="1">
    <location>
        <begin position="16"/>
        <end position="48"/>
    </location>
</feature>
<evidence type="ECO:0000256" key="2">
    <source>
        <dbReference type="SAM" id="Phobius"/>
    </source>
</evidence>
<dbReference type="GeneID" id="80347507"/>
<accession>A0A7G1KKT1</accession>
<dbReference type="KEGG" id="nwl:NWFMUON74_29580"/>
<keyword evidence="5" id="KW-1185">Reference proteome</keyword>
<feature type="region of interest" description="Disordered" evidence="1">
    <location>
        <begin position="108"/>
        <end position="142"/>
    </location>
</feature>
<organism evidence="4 5">
    <name type="scientific">Nocardia wallacei</name>
    <dbReference type="NCBI Taxonomy" id="480035"/>
    <lineage>
        <taxon>Bacteria</taxon>
        <taxon>Bacillati</taxon>
        <taxon>Actinomycetota</taxon>
        <taxon>Actinomycetes</taxon>
        <taxon>Mycobacteriales</taxon>
        <taxon>Nocardiaceae</taxon>
        <taxon>Nocardia</taxon>
    </lineage>
</organism>
<dbReference type="EMBL" id="AP023396">
    <property type="protein sequence ID" value="BCK55186.1"/>
    <property type="molecule type" value="Genomic_DNA"/>
</dbReference>
<proteinExistence type="predicted"/>